<keyword evidence="6 14" id="KW-0732">Signal</keyword>
<evidence type="ECO:0000256" key="1">
    <source>
        <dbReference type="ARBA" id="ARBA00004571"/>
    </source>
</evidence>
<reference evidence="17" key="1">
    <citation type="submission" date="2023-05" db="EMBL/GenBank/DDBJ databases">
        <authorList>
            <person name="Zhang X."/>
        </authorList>
    </citation>
    <scope>NUCLEOTIDE SEQUENCE</scope>
    <source>
        <strain evidence="17">YF14B1</strain>
    </source>
</reference>
<dbReference type="RefSeq" id="WP_313976637.1">
    <property type="nucleotide sequence ID" value="NZ_JASJOS010000002.1"/>
</dbReference>
<dbReference type="GO" id="GO:0009279">
    <property type="term" value="C:cell outer membrane"/>
    <property type="evidence" value="ECO:0007669"/>
    <property type="project" value="UniProtKB-SubCell"/>
</dbReference>
<dbReference type="AlphaFoldDB" id="A0AAE3QNR4"/>
<sequence>MRKLLLVGFTYLLCVGLALAQDRTITGKVTDATDGTPLPGVSISVKGTTKGTTSSSTGTYSLTVGDGDKVLVFSFIGFKAQEVEIGNRSSVDIKLAQDATELSEVVVTTAGGLQARVRELGTSQTILKSQDITGGRAVNLAGGLQGKVAGAQINATSSGVNPDFRIVLRGQRSLTGNNQALVVIDNVIVPSSVLGTINMNDVESVNILQGAGAAAIYGSQASNGAVIITTKKGKEGKVDITVSQNVQWSQVAFLPKIQEGYGPGGSAYGIGPDGKPVFNYLENQSYGPHFDGTLRPLGPKLEDGSQLYSTYDFKPGHDDFWKIGLINQTDFSLSSGDEKSSFYISGQYVSSKGTTPGDKYSRGNIRVNGTRKVGNTVMVTYSTSYAPDHYDVSSATSNIYSNMLNMPSNVDITQFKDWRNNKFSSPNGFYNPWYQNPYFMADNYRRDDKNKYLTGNLEIKFTPIRGLDLIARQGISSRFFTQKQFNGGYKYSDYAKNTDQSSKTDIPAGVTETANNSTQLVTDLLGQYDKHFGVINANLVAGTQLIENTGRYMSTGISGLIVNDLYNLSNGTGTPSYGEAEYKTRLVGVYGKLTLGYKDYLFLTASGRNDWDSRLNKENRSFFYPSLEASAILSDIFPEMKASGLINYVKLRGGIAKTGQVNLGGLTGFAGSFSNFGAYYTLPTFSSNVSYGTNNGFPYGSLAGYSVNNSLVSTDLKPEFTHTYEVGLDFNLWNDKITSAVTYFHSRTDNQTVTTSVSNSTGYNALTTNVGETTSEGIEFQLHVTPIKTPNWTVTVGGNYSYLNNQVNSISALLPSLSLATSGNATSAAVAGQSFPVIMGLDYQRDPQGRVIVNKTTGLPSATTSNVILGNATPKNRLGMDAVVNYKNFRFSILFEYRSGYKVFNGIGTELDWSGTGYRTALYGRESFVFPNSVYQDGTNADGSPIYVENTNVTIANGNGNNGFWSDGINRNVTSNYISSGNFLKLREISLSYDLPSKFTGKVLKGANISVQGRNLFLWMAKDNYYTDPEYSSAGVTGNGSGLNDLGQTPPTRYYGATLTLRL</sequence>
<evidence type="ECO:0000256" key="3">
    <source>
        <dbReference type="ARBA" id="ARBA00022452"/>
    </source>
</evidence>
<proteinExistence type="inferred from homology"/>
<dbReference type="Pfam" id="PF13715">
    <property type="entry name" value="CarbopepD_reg_2"/>
    <property type="match status" value="1"/>
</dbReference>
<feature type="domain" description="TonB-dependent receptor plug" evidence="16">
    <location>
        <begin position="117"/>
        <end position="225"/>
    </location>
</feature>
<evidence type="ECO:0000256" key="14">
    <source>
        <dbReference type="SAM" id="SignalP"/>
    </source>
</evidence>
<dbReference type="InterPro" id="IPR023996">
    <property type="entry name" value="TonB-dep_OMP_SusC/RagA"/>
</dbReference>
<dbReference type="Proteomes" id="UP001241110">
    <property type="component" value="Unassembled WGS sequence"/>
</dbReference>
<evidence type="ECO:0000256" key="9">
    <source>
        <dbReference type="ARBA" id="ARBA00023077"/>
    </source>
</evidence>
<keyword evidence="11 12" id="KW-0998">Cell outer membrane</keyword>
<dbReference type="InterPro" id="IPR036942">
    <property type="entry name" value="Beta-barrel_TonB_sf"/>
</dbReference>
<dbReference type="PANTHER" id="PTHR32552:SF68">
    <property type="entry name" value="FERRICHROME OUTER MEMBRANE TRANSPORTER_PHAGE RECEPTOR"/>
    <property type="match status" value="1"/>
</dbReference>
<feature type="signal peptide" evidence="14">
    <location>
        <begin position="1"/>
        <end position="20"/>
    </location>
</feature>
<comment type="subcellular location">
    <subcellularLocation>
        <location evidence="1 12">Cell outer membrane</location>
        <topology evidence="1 12">Multi-pass membrane protein</topology>
    </subcellularLocation>
</comment>
<keyword evidence="9 13" id="KW-0798">TonB box</keyword>
<dbReference type="InterPro" id="IPR008969">
    <property type="entry name" value="CarboxyPept-like_regulatory"/>
</dbReference>
<comment type="caution">
    <text evidence="17">The sequence shown here is derived from an EMBL/GenBank/DDBJ whole genome shotgun (WGS) entry which is preliminary data.</text>
</comment>
<protein>
    <submittedName>
        <fullName evidence="17">SusC/RagA family TonB-linked outer membrane protein</fullName>
    </submittedName>
</protein>
<evidence type="ECO:0000256" key="4">
    <source>
        <dbReference type="ARBA" id="ARBA00022496"/>
    </source>
</evidence>
<evidence type="ECO:0000256" key="5">
    <source>
        <dbReference type="ARBA" id="ARBA00022692"/>
    </source>
</evidence>
<feature type="domain" description="TonB-dependent receptor-like beta-barrel" evidence="15">
    <location>
        <begin position="414"/>
        <end position="850"/>
    </location>
</feature>
<keyword evidence="5 12" id="KW-0812">Transmembrane</keyword>
<dbReference type="NCBIfam" id="TIGR04056">
    <property type="entry name" value="OMP_RagA_SusC"/>
    <property type="match status" value="1"/>
</dbReference>
<dbReference type="Gene3D" id="2.170.130.10">
    <property type="entry name" value="TonB-dependent receptor, plug domain"/>
    <property type="match status" value="1"/>
</dbReference>
<dbReference type="PROSITE" id="PS52016">
    <property type="entry name" value="TONB_DEPENDENT_REC_3"/>
    <property type="match status" value="1"/>
</dbReference>
<dbReference type="Gene3D" id="2.60.40.1120">
    <property type="entry name" value="Carboxypeptidase-like, regulatory domain"/>
    <property type="match status" value="1"/>
</dbReference>
<evidence type="ECO:0000256" key="7">
    <source>
        <dbReference type="ARBA" id="ARBA00023004"/>
    </source>
</evidence>
<evidence type="ECO:0000256" key="12">
    <source>
        <dbReference type="PROSITE-ProRule" id="PRU01360"/>
    </source>
</evidence>
<dbReference type="SUPFAM" id="SSF49464">
    <property type="entry name" value="Carboxypeptidase regulatory domain-like"/>
    <property type="match status" value="1"/>
</dbReference>
<evidence type="ECO:0000256" key="8">
    <source>
        <dbReference type="ARBA" id="ARBA00023065"/>
    </source>
</evidence>
<evidence type="ECO:0000256" key="10">
    <source>
        <dbReference type="ARBA" id="ARBA00023136"/>
    </source>
</evidence>
<accession>A0AAE3QNR4</accession>
<dbReference type="InterPro" id="IPR000531">
    <property type="entry name" value="Beta-barrel_TonB"/>
</dbReference>
<evidence type="ECO:0000256" key="2">
    <source>
        <dbReference type="ARBA" id="ARBA00022448"/>
    </source>
</evidence>
<evidence type="ECO:0000256" key="11">
    <source>
        <dbReference type="ARBA" id="ARBA00023237"/>
    </source>
</evidence>
<evidence type="ECO:0000313" key="18">
    <source>
        <dbReference type="Proteomes" id="UP001241110"/>
    </source>
</evidence>
<keyword evidence="3 12" id="KW-1134">Transmembrane beta strand</keyword>
<evidence type="ECO:0000313" key="17">
    <source>
        <dbReference type="EMBL" id="MDJ1480069.1"/>
    </source>
</evidence>
<dbReference type="PANTHER" id="PTHR32552">
    <property type="entry name" value="FERRICHROME IRON RECEPTOR-RELATED"/>
    <property type="match status" value="1"/>
</dbReference>
<name>A0AAE3QNR4_9BACT</name>
<evidence type="ECO:0000256" key="6">
    <source>
        <dbReference type="ARBA" id="ARBA00022729"/>
    </source>
</evidence>
<dbReference type="InterPro" id="IPR039426">
    <property type="entry name" value="TonB-dep_rcpt-like"/>
</dbReference>
<keyword evidence="2 12" id="KW-0813">Transport</keyword>
<dbReference type="SUPFAM" id="SSF56935">
    <property type="entry name" value="Porins"/>
    <property type="match status" value="1"/>
</dbReference>
<evidence type="ECO:0000259" key="15">
    <source>
        <dbReference type="Pfam" id="PF00593"/>
    </source>
</evidence>
<keyword evidence="8" id="KW-0406">Ion transport</keyword>
<evidence type="ECO:0000259" key="16">
    <source>
        <dbReference type="Pfam" id="PF07715"/>
    </source>
</evidence>
<dbReference type="Pfam" id="PF00593">
    <property type="entry name" value="TonB_dep_Rec_b-barrel"/>
    <property type="match status" value="1"/>
</dbReference>
<dbReference type="Gene3D" id="2.40.170.20">
    <property type="entry name" value="TonB-dependent receptor, beta-barrel domain"/>
    <property type="match status" value="1"/>
</dbReference>
<organism evidence="17 18">
    <name type="scientific">Xanthocytophaga flava</name>
    <dbReference type="NCBI Taxonomy" id="3048013"/>
    <lineage>
        <taxon>Bacteria</taxon>
        <taxon>Pseudomonadati</taxon>
        <taxon>Bacteroidota</taxon>
        <taxon>Cytophagia</taxon>
        <taxon>Cytophagales</taxon>
        <taxon>Rhodocytophagaceae</taxon>
        <taxon>Xanthocytophaga</taxon>
    </lineage>
</organism>
<dbReference type="Pfam" id="PF07715">
    <property type="entry name" value="Plug"/>
    <property type="match status" value="1"/>
</dbReference>
<keyword evidence="4" id="KW-0410">Iron transport</keyword>
<dbReference type="GO" id="GO:0015344">
    <property type="term" value="F:siderophore uptake transmembrane transporter activity"/>
    <property type="evidence" value="ECO:0007669"/>
    <property type="project" value="TreeGrafter"/>
</dbReference>
<feature type="chain" id="PRO_5042241857" evidence="14">
    <location>
        <begin position="21"/>
        <end position="1063"/>
    </location>
</feature>
<dbReference type="InterPro" id="IPR012910">
    <property type="entry name" value="Plug_dom"/>
</dbReference>
<keyword evidence="10 12" id="KW-0472">Membrane</keyword>
<dbReference type="EMBL" id="JASJOS010000002">
    <property type="protein sequence ID" value="MDJ1480069.1"/>
    <property type="molecule type" value="Genomic_DNA"/>
</dbReference>
<evidence type="ECO:0000256" key="13">
    <source>
        <dbReference type="RuleBase" id="RU003357"/>
    </source>
</evidence>
<dbReference type="InterPro" id="IPR037066">
    <property type="entry name" value="Plug_dom_sf"/>
</dbReference>
<gene>
    <name evidence="17" type="ORF">QNI16_06195</name>
</gene>
<keyword evidence="7" id="KW-0408">Iron</keyword>
<comment type="similarity">
    <text evidence="12 13">Belongs to the TonB-dependent receptor family.</text>
</comment>